<dbReference type="EMBL" id="JH971391">
    <property type="protein sequence ID" value="EKM78790.1"/>
    <property type="molecule type" value="Genomic_DNA"/>
</dbReference>
<keyword evidence="3" id="KW-1185">Reference proteome</keyword>
<dbReference type="InParanoid" id="K5XUL4"/>
<organism evidence="2 3">
    <name type="scientific">Agaricus bisporus var. burnettii (strain JB137-S8 / ATCC MYA-4627 / FGSC 10392)</name>
    <name type="common">White button mushroom</name>
    <dbReference type="NCBI Taxonomy" id="597362"/>
    <lineage>
        <taxon>Eukaryota</taxon>
        <taxon>Fungi</taxon>
        <taxon>Dikarya</taxon>
        <taxon>Basidiomycota</taxon>
        <taxon>Agaricomycotina</taxon>
        <taxon>Agaricomycetes</taxon>
        <taxon>Agaricomycetidae</taxon>
        <taxon>Agaricales</taxon>
        <taxon>Agaricineae</taxon>
        <taxon>Agaricaceae</taxon>
        <taxon>Agaricus</taxon>
    </lineage>
</organism>
<dbReference type="SMART" id="SM00829">
    <property type="entry name" value="PKS_ER"/>
    <property type="match status" value="1"/>
</dbReference>
<dbReference type="HOGENOM" id="CLU_026673_16_5_1"/>
<dbReference type="Gene3D" id="3.90.180.10">
    <property type="entry name" value="Medium-chain alcohol dehydrogenases, catalytic domain"/>
    <property type="match status" value="1"/>
</dbReference>
<dbReference type="Gene3D" id="3.40.50.720">
    <property type="entry name" value="NAD(P)-binding Rossmann-like Domain"/>
    <property type="match status" value="1"/>
</dbReference>
<dbReference type="InterPro" id="IPR013149">
    <property type="entry name" value="ADH-like_C"/>
</dbReference>
<dbReference type="KEGG" id="abp:AGABI1DRAFT114383"/>
<dbReference type="SUPFAM" id="SSF51735">
    <property type="entry name" value="NAD(P)-binding Rossmann-fold domains"/>
    <property type="match status" value="1"/>
</dbReference>
<dbReference type="InterPro" id="IPR036291">
    <property type="entry name" value="NAD(P)-bd_dom_sf"/>
</dbReference>
<dbReference type="OMA" id="THAWVAE"/>
<dbReference type="Proteomes" id="UP000008493">
    <property type="component" value="Unassembled WGS sequence"/>
</dbReference>
<dbReference type="InterPro" id="IPR020843">
    <property type="entry name" value="ER"/>
</dbReference>
<reference evidence="3" key="1">
    <citation type="journal article" date="2012" name="Proc. Natl. Acad. Sci. U.S.A.">
        <title>Genome sequence of the button mushroom Agaricus bisporus reveals mechanisms governing adaptation to a humic-rich ecological niche.</title>
        <authorList>
            <person name="Morin E."/>
            <person name="Kohler A."/>
            <person name="Baker A.R."/>
            <person name="Foulongne-Oriol M."/>
            <person name="Lombard V."/>
            <person name="Nagy L.G."/>
            <person name="Ohm R.A."/>
            <person name="Patyshakuliyeva A."/>
            <person name="Brun A."/>
            <person name="Aerts A.L."/>
            <person name="Bailey A.M."/>
            <person name="Billette C."/>
            <person name="Coutinho P.M."/>
            <person name="Deakin G."/>
            <person name="Doddapaneni H."/>
            <person name="Floudas D."/>
            <person name="Grimwood J."/>
            <person name="Hilden K."/>
            <person name="Kuees U."/>
            <person name="LaButti K.M."/>
            <person name="Lapidus A."/>
            <person name="Lindquist E.A."/>
            <person name="Lucas S.M."/>
            <person name="Murat C."/>
            <person name="Riley R.W."/>
            <person name="Salamov A.A."/>
            <person name="Schmutz J."/>
            <person name="Subramanian V."/>
            <person name="Woesten H.A.B."/>
            <person name="Xu J."/>
            <person name="Eastwood D.C."/>
            <person name="Foster G.D."/>
            <person name="Sonnenberg A.S."/>
            <person name="Cullen D."/>
            <person name="de Vries R.P."/>
            <person name="Lundell T."/>
            <person name="Hibbett D.S."/>
            <person name="Henrissat B."/>
            <person name="Burton K.S."/>
            <person name="Kerrigan R.W."/>
            <person name="Challen M.P."/>
            <person name="Grigoriev I.V."/>
            <person name="Martin F."/>
        </authorList>
    </citation>
    <scope>NUCLEOTIDE SEQUENCE [LARGE SCALE GENOMIC DNA]</scope>
    <source>
        <strain evidence="3">JB137-S8 / ATCC MYA-4627 / FGSC 10392</strain>
    </source>
</reference>
<dbReference type="InterPro" id="IPR047122">
    <property type="entry name" value="Trans-enoyl_RdTase-like"/>
</dbReference>
<dbReference type="CDD" id="cd08249">
    <property type="entry name" value="enoyl_reductase_like"/>
    <property type="match status" value="1"/>
</dbReference>
<proteinExistence type="predicted"/>
<evidence type="ECO:0000313" key="3">
    <source>
        <dbReference type="Proteomes" id="UP000008493"/>
    </source>
</evidence>
<name>K5XUL4_AGABU</name>
<dbReference type="GO" id="GO:0016651">
    <property type="term" value="F:oxidoreductase activity, acting on NAD(P)H"/>
    <property type="evidence" value="ECO:0007669"/>
    <property type="project" value="InterPro"/>
</dbReference>
<dbReference type="RefSeq" id="XP_007330592.1">
    <property type="nucleotide sequence ID" value="XM_007330530.1"/>
</dbReference>
<accession>K5XUL4</accession>
<dbReference type="InterPro" id="IPR013154">
    <property type="entry name" value="ADH-like_N"/>
</dbReference>
<gene>
    <name evidence="2" type="ORF">AGABI1DRAFT_114383</name>
</gene>
<dbReference type="PANTHER" id="PTHR45348">
    <property type="entry name" value="HYPOTHETICAL OXIDOREDUCTASE (EUROFUNG)"/>
    <property type="match status" value="1"/>
</dbReference>
<dbReference type="FunCoup" id="K5XUL4">
    <property type="interactions" value="10"/>
</dbReference>
<dbReference type="Pfam" id="PF00107">
    <property type="entry name" value="ADH_zinc_N"/>
    <property type="match status" value="1"/>
</dbReference>
<evidence type="ECO:0000313" key="2">
    <source>
        <dbReference type="EMBL" id="EKM78790.1"/>
    </source>
</evidence>
<dbReference type="PANTHER" id="PTHR45348:SF2">
    <property type="entry name" value="ZINC-TYPE ALCOHOL DEHYDROGENASE-LIKE PROTEIN C2E1P3.01"/>
    <property type="match status" value="1"/>
</dbReference>
<dbReference type="GeneID" id="18824311"/>
<dbReference type="AlphaFoldDB" id="K5XUL4"/>
<feature type="domain" description="Enoyl reductase (ER)" evidence="1">
    <location>
        <begin position="18"/>
        <end position="338"/>
    </location>
</feature>
<dbReference type="InterPro" id="IPR011032">
    <property type="entry name" value="GroES-like_sf"/>
</dbReference>
<sequence>MPELPQQQKALFLESKQGDFVVKTRAVPKPGPGQALIQVKAAALNPVDWKIQKYGIYVTDFPAILGTDVSGVIVAIGEGITKFNVGDKVFCQGKIELDYADFQQYALVDEHHLAKIPANINFDQAATIPLGVTTAFLLMYNKPPHGHGLVNPIEAPGHYKDQPFVVLGGSANVGQNAIQFAKLSGFNPIIATASLKHTDFLKSLGATHVLDRNLSAQALKAEIEKTTTKPVKHVCDAISLAETQQTGVEILAPGGHLMLVLAPTVSSDDKHILNVVAFRHLEPNVEQITAMYGKLSEWVEKGIIKPNNVEVLPGGLNGIVGGFKRMEANQVSGLKLVVHPEETT</sequence>
<dbReference type="eggNOG" id="KOG1198">
    <property type="taxonomic scope" value="Eukaryota"/>
</dbReference>
<dbReference type="Pfam" id="PF08240">
    <property type="entry name" value="ADH_N"/>
    <property type="match status" value="1"/>
</dbReference>
<evidence type="ECO:0000259" key="1">
    <source>
        <dbReference type="SMART" id="SM00829"/>
    </source>
</evidence>
<dbReference type="OrthoDB" id="3233595at2759"/>
<protein>
    <recommendedName>
        <fullName evidence="1">Enoyl reductase (ER) domain-containing protein</fullName>
    </recommendedName>
</protein>
<dbReference type="SUPFAM" id="SSF50129">
    <property type="entry name" value="GroES-like"/>
    <property type="match status" value="1"/>
</dbReference>